<name>A0A9W7GKF7_9STRA</name>
<gene>
    <name evidence="3" type="ORF">TrCOL_g11236</name>
</gene>
<keyword evidence="4" id="KW-1185">Reference proteome</keyword>
<feature type="signal peptide" evidence="2">
    <location>
        <begin position="1"/>
        <end position="28"/>
    </location>
</feature>
<evidence type="ECO:0000313" key="4">
    <source>
        <dbReference type="Proteomes" id="UP001165065"/>
    </source>
</evidence>
<feature type="coiled-coil region" evidence="1">
    <location>
        <begin position="179"/>
        <end position="213"/>
    </location>
</feature>
<comment type="caution">
    <text evidence="3">The sequence shown here is derived from an EMBL/GenBank/DDBJ whole genome shotgun (WGS) entry which is preliminary data.</text>
</comment>
<dbReference type="Proteomes" id="UP001165065">
    <property type="component" value="Unassembled WGS sequence"/>
</dbReference>
<keyword evidence="2" id="KW-0732">Signal</keyword>
<evidence type="ECO:0000313" key="3">
    <source>
        <dbReference type="EMBL" id="GMI47369.1"/>
    </source>
</evidence>
<keyword evidence="1" id="KW-0175">Coiled coil</keyword>
<feature type="chain" id="PRO_5040932409" evidence="2">
    <location>
        <begin position="29"/>
        <end position="315"/>
    </location>
</feature>
<proteinExistence type="predicted"/>
<protein>
    <submittedName>
        <fullName evidence="3">Uncharacterized protein</fullName>
    </submittedName>
</protein>
<dbReference type="EMBL" id="BRYA01000341">
    <property type="protein sequence ID" value="GMI47369.1"/>
    <property type="molecule type" value="Genomic_DNA"/>
</dbReference>
<accession>A0A9W7GKF7</accession>
<evidence type="ECO:0000256" key="1">
    <source>
        <dbReference type="SAM" id="Coils"/>
    </source>
</evidence>
<dbReference type="AlphaFoldDB" id="A0A9W7GKF7"/>
<organism evidence="3 4">
    <name type="scientific">Triparma columacea</name>
    <dbReference type="NCBI Taxonomy" id="722753"/>
    <lineage>
        <taxon>Eukaryota</taxon>
        <taxon>Sar</taxon>
        <taxon>Stramenopiles</taxon>
        <taxon>Ochrophyta</taxon>
        <taxon>Bolidophyceae</taxon>
        <taxon>Parmales</taxon>
        <taxon>Triparmaceae</taxon>
        <taxon>Triparma</taxon>
    </lineage>
</organism>
<evidence type="ECO:0000256" key="2">
    <source>
        <dbReference type="SAM" id="SignalP"/>
    </source>
</evidence>
<reference evidence="4" key="1">
    <citation type="journal article" date="2023" name="Commun. Biol.">
        <title>Genome analysis of Parmales, the sister group of diatoms, reveals the evolutionary specialization of diatoms from phago-mixotrophs to photoautotrophs.</title>
        <authorList>
            <person name="Ban H."/>
            <person name="Sato S."/>
            <person name="Yoshikawa S."/>
            <person name="Yamada K."/>
            <person name="Nakamura Y."/>
            <person name="Ichinomiya M."/>
            <person name="Sato N."/>
            <person name="Blanc-Mathieu R."/>
            <person name="Endo H."/>
            <person name="Kuwata A."/>
            <person name="Ogata H."/>
        </authorList>
    </citation>
    <scope>NUCLEOTIDE SEQUENCE [LARGE SCALE GENOMIC DNA]</scope>
</reference>
<sequence>MFPPLVHSTIPLLLLLLLLTALLPPVSSQLHKKGLHNRPHSSSTSSIQANCRDRCNELEETYLKPMRMCNKWQREGKDMGEKRGKNVGETCTSSFMSQFHRICHPTCIEYQTSLSSPDLPPYSFPFPRVAKCTGLGGGVFFKACEDGFYDAVKQTLVGLGVDEGGGESLEVVRERKRIRSEVKRREEEEVERIRKEEEDKRREEEKVLEVSQVKHESTVLVENLRSQAEETLSLEASKISENPSSYKIIEYVTPDGTIQHISVGGGETLDASIEKFCKDKRGEGGEEGGGREECMQDVAVFFNMFHPEFLSKREE</sequence>
<dbReference type="OrthoDB" id="10509742at2759"/>